<dbReference type="AlphaFoldDB" id="A0A8B6M625"/>
<dbReference type="EMBL" id="CABFMQ020000081">
    <property type="protein sequence ID" value="VTZ50469.1"/>
    <property type="molecule type" value="Genomic_DNA"/>
</dbReference>
<reference evidence="1 2" key="1">
    <citation type="submission" date="2019-05" db="EMBL/GenBank/DDBJ databases">
        <authorList>
            <person name="Farhan Ul Haque M."/>
        </authorList>
    </citation>
    <scope>NUCLEOTIDE SEQUENCE [LARGE SCALE GENOMIC DNA]</scope>
    <source>
        <strain evidence="1">2</strain>
    </source>
</reference>
<organism evidence="1 2">
    <name type="scientific">Methylocella tundrae</name>
    <dbReference type="NCBI Taxonomy" id="227605"/>
    <lineage>
        <taxon>Bacteria</taxon>
        <taxon>Pseudomonadati</taxon>
        <taxon>Pseudomonadota</taxon>
        <taxon>Alphaproteobacteria</taxon>
        <taxon>Hyphomicrobiales</taxon>
        <taxon>Beijerinckiaceae</taxon>
        <taxon>Methylocella</taxon>
    </lineage>
</organism>
<keyword evidence="2" id="KW-1185">Reference proteome</keyword>
<dbReference type="Proteomes" id="UP000485880">
    <property type="component" value="Unassembled WGS sequence"/>
</dbReference>
<gene>
    <name evidence="1" type="ORF">MPC4_240048</name>
</gene>
<proteinExistence type="predicted"/>
<protein>
    <submittedName>
        <fullName evidence="1">Uncharacterized protein</fullName>
    </submittedName>
</protein>
<evidence type="ECO:0000313" key="2">
    <source>
        <dbReference type="Proteomes" id="UP000485880"/>
    </source>
</evidence>
<evidence type="ECO:0000313" key="1">
    <source>
        <dbReference type="EMBL" id="VTZ50469.1"/>
    </source>
</evidence>
<name>A0A8B6M625_METTU</name>
<comment type="caution">
    <text evidence="1">The sequence shown here is derived from an EMBL/GenBank/DDBJ whole genome shotgun (WGS) entry which is preliminary data.</text>
</comment>
<accession>A0A8B6M625</accession>
<sequence>MYRHGLATTSKEIQMSSAVFETMKALEAARLHFFIMRTRPDTITLSVTLVGERMEIDIFEDDHLEISRFRGDESIEGGKELLTQILRDEQ</sequence>